<comment type="caution">
    <text evidence="3">The sequence shown here is derived from an EMBL/GenBank/DDBJ whole genome shotgun (WGS) entry which is preliminary data.</text>
</comment>
<dbReference type="EMBL" id="JABMIG020000023">
    <property type="protein sequence ID" value="KAL3801938.1"/>
    <property type="molecule type" value="Genomic_DNA"/>
</dbReference>
<evidence type="ECO:0000313" key="3">
    <source>
        <dbReference type="EMBL" id="KAL3801938.1"/>
    </source>
</evidence>
<feature type="domain" description="CRAL-TRIO" evidence="2">
    <location>
        <begin position="119"/>
        <end position="267"/>
    </location>
</feature>
<dbReference type="CDD" id="cd00170">
    <property type="entry name" value="SEC14"/>
    <property type="match status" value="1"/>
</dbReference>
<organism evidence="3 4">
    <name type="scientific">Cyclotella cryptica</name>
    <dbReference type="NCBI Taxonomy" id="29204"/>
    <lineage>
        <taxon>Eukaryota</taxon>
        <taxon>Sar</taxon>
        <taxon>Stramenopiles</taxon>
        <taxon>Ochrophyta</taxon>
        <taxon>Bacillariophyta</taxon>
        <taxon>Coscinodiscophyceae</taxon>
        <taxon>Thalassiosirophycidae</taxon>
        <taxon>Stephanodiscales</taxon>
        <taxon>Stephanodiscaceae</taxon>
        <taxon>Cyclotella</taxon>
    </lineage>
</organism>
<dbReference type="Pfam" id="PF00650">
    <property type="entry name" value="CRAL_TRIO"/>
    <property type="match status" value="1"/>
</dbReference>
<dbReference type="Proteomes" id="UP001516023">
    <property type="component" value="Unassembled WGS sequence"/>
</dbReference>
<feature type="non-terminal residue" evidence="3">
    <location>
        <position position="1"/>
    </location>
</feature>
<reference evidence="3 4" key="1">
    <citation type="journal article" date="2020" name="G3 (Bethesda)">
        <title>Improved Reference Genome for Cyclotella cryptica CCMP332, a Model for Cell Wall Morphogenesis, Salinity Adaptation, and Lipid Production in Diatoms (Bacillariophyta).</title>
        <authorList>
            <person name="Roberts W.R."/>
            <person name="Downey K.M."/>
            <person name="Ruck E.C."/>
            <person name="Traller J.C."/>
            <person name="Alverson A.J."/>
        </authorList>
    </citation>
    <scope>NUCLEOTIDE SEQUENCE [LARGE SCALE GENOMIC DNA]</scope>
    <source>
        <strain evidence="3 4">CCMP332</strain>
    </source>
</reference>
<accession>A0ABD3QNK2</accession>
<gene>
    <name evidence="3" type="ORF">HJC23_010282</name>
</gene>
<evidence type="ECO:0000259" key="2">
    <source>
        <dbReference type="Pfam" id="PF00650"/>
    </source>
</evidence>
<dbReference type="PANTHER" id="PTHR10174:SF208">
    <property type="entry name" value="CRAL-TRIO DOMAIN-CONTAINING PROTEIN DDB_G0278031"/>
    <property type="match status" value="1"/>
</dbReference>
<name>A0ABD3QNK2_9STRA</name>
<dbReference type="SUPFAM" id="SSF52087">
    <property type="entry name" value="CRAL/TRIO domain"/>
    <property type="match status" value="1"/>
</dbReference>
<feature type="compositionally biased region" description="Polar residues" evidence="1">
    <location>
        <begin position="371"/>
        <end position="398"/>
    </location>
</feature>
<dbReference type="InterPro" id="IPR036273">
    <property type="entry name" value="CRAL/TRIO_N_dom_sf"/>
</dbReference>
<dbReference type="AlphaFoldDB" id="A0ABD3QNK2"/>
<evidence type="ECO:0000313" key="4">
    <source>
        <dbReference type="Proteomes" id="UP001516023"/>
    </source>
</evidence>
<dbReference type="InterPro" id="IPR001251">
    <property type="entry name" value="CRAL-TRIO_dom"/>
</dbReference>
<dbReference type="SUPFAM" id="SSF46938">
    <property type="entry name" value="CRAL/TRIO N-terminal domain"/>
    <property type="match status" value="1"/>
</dbReference>
<feature type="region of interest" description="Disordered" evidence="1">
    <location>
        <begin position="330"/>
        <end position="420"/>
    </location>
</feature>
<evidence type="ECO:0000256" key="1">
    <source>
        <dbReference type="SAM" id="MobiDB-lite"/>
    </source>
</evidence>
<dbReference type="Gene3D" id="3.40.525.10">
    <property type="entry name" value="CRAL-TRIO lipid binding domain"/>
    <property type="match status" value="1"/>
</dbReference>
<proteinExistence type="predicted"/>
<dbReference type="InterPro" id="IPR036865">
    <property type="entry name" value="CRAL-TRIO_dom_sf"/>
</dbReference>
<sequence length="492" mass="54985">LSTVQIYAMIPTMSHDETTLTQDQEEIDALRQMKQELTRVPHCQQSALVHAQRISPNLVDDRSLLMFLEAESFDASRASRRLVSYWEARFQLFGPVNCFLPMTLDGAMRDSWDALRAGYLTLLPCTDNLGRPIVYTVSIKLTREYFGLGQVRVWWYLLHLLMENSDIRKRGFVILSNAKEASMDNFDTCSVKRICSSGEYILPISWKMCHICHSNPIIPTVSRIVRTFLTASQRAKLMLHNGSPEAVLDSLAKNHLTSECLPTELGGTLTVPSESVVRKIMLLEGDKMFMEYHQTNLSIDEAISDKVTLIEESSKWASEVQPQRSDLASCFSDHSDERKPESLLQPGSETYSFSVPGPWGNTRNDEFSESKCGSPNVSDISTSSIQSDKNFSNDNTESFGKKSSKSSKANRPGRLGDPRMNRAVQAKLDNPDISLVTALVRGGFVFPGLEESKGQLSLVKDIDNVTAKESAIAKVAVRKAEDGKEMMLAYLC</sequence>
<protein>
    <recommendedName>
        <fullName evidence="2">CRAL-TRIO domain-containing protein</fullName>
    </recommendedName>
</protein>
<dbReference type="PANTHER" id="PTHR10174">
    <property type="entry name" value="ALPHA-TOCOPHEROL TRANSFER PROTEIN-RELATED"/>
    <property type="match status" value="1"/>
</dbReference>
<keyword evidence="4" id="KW-1185">Reference proteome</keyword>